<evidence type="ECO:0000256" key="1">
    <source>
        <dbReference type="SAM" id="MobiDB-lite"/>
    </source>
</evidence>
<keyword evidence="4" id="KW-1185">Reference proteome</keyword>
<dbReference type="Proteomes" id="UP001318860">
    <property type="component" value="Unassembled WGS sequence"/>
</dbReference>
<organism evidence="3 4">
    <name type="scientific">Rehmannia glutinosa</name>
    <name type="common">Chinese foxglove</name>
    <dbReference type="NCBI Taxonomy" id="99300"/>
    <lineage>
        <taxon>Eukaryota</taxon>
        <taxon>Viridiplantae</taxon>
        <taxon>Streptophyta</taxon>
        <taxon>Embryophyta</taxon>
        <taxon>Tracheophyta</taxon>
        <taxon>Spermatophyta</taxon>
        <taxon>Magnoliopsida</taxon>
        <taxon>eudicotyledons</taxon>
        <taxon>Gunneridae</taxon>
        <taxon>Pentapetalae</taxon>
        <taxon>asterids</taxon>
        <taxon>lamiids</taxon>
        <taxon>Lamiales</taxon>
        <taxon>Orobanchaceae</taxon>
        <taxon>Rehmannieae</taxon>
        <taxon>Rehmannia</taxon>
    </lineage>
</organism>
<evidence type="ECO:0000256" key="2">
    <source>
        <dbReference type="SAM" id="Phobius"/>
    </source>
</evidence>
<accession>A0ABR0UIN3</accession>
<protein>
    <submittedName>
        <fullName evidence="3">Uncharacterized protein</fullName>
    </submittedName>
</protein>
<proteinExistence type="predicted"/>
<feature type="region of interest" description="Disordered" evidence="1">
    <location>
        <begin position="1"/>
        <end position="37"/>
    </location>
</feature>
<keyword evidence="2" id="KW-1133">Transmembrane helix</keyword>
<reference evidence="3 4" key="1">
    <citation type="journal article" date="2021" name="Comput. Struct. Biotechnol. J.">
        <title>De novo genome assembly of the potent medicinal plant Rehmannia glutinosa using nanopore technology.</title>
        <authorList>
            <person name="Ma L."/>
            <person name="Dong C."/>
            <person name="Song C."/>
            <person name="Wang X."/>
            <person name="Zheng X."/>
            <person name="Niu Y."/>
            <person name="Chen S."/>
            <person name="Feng W."/>
        </authorList>
    </citation>
    <scope>NUCLEOTIDE SEQUENCE [LARGE SCALE GENOMIC DNA]</scope>
    <source>
        <strain evidence="3">DH-2019</strain>
    </source>
</reference>
<dbReference type="EMBL" id="JABTTQ020002835">
    <property type="protein sequence ID" value="KAK6121871.1"/>
    <property type="molecule type" value="Genomic_DNA"/>
</dbReference>
<gene>
    <name evidence="3" type="ORF">DH2020_044386</name>
</gene>
<dbReference type="PANTHER" id="PTHR34222:SF79">
    <property type="entry name" value="RETROVIRUS-RELATED POL POLYPROTEIN FROM TRANSPOSON TNT 1-94"/>
    <property type="match status" value="1"/>
</dbReference>
<evidence type="ECO:0000313" key="3">
    <source>
        <dbReference type="EMBL" id="KAK6121871.1"/>
    </source>
</evidence>
<name>A0ABR0UIN3_REHGL</name>
<sequence length="260" mass="29275">MTSSPALCRAGGQVSRWNNTSNNNNATWQSRGRGIRRTKEKKAKLTCEHCRAPGHEISECFKLHGYPNWFKDLKEQRRRNSANLVVENAGLRDDVAHTQPGKDLNSPCDMATLIQQEIAKYMANSGGNDKAGGSAVNMNYAHFVDYAGKGKDHDSYCALCTFVESSKHHWIIDTGASKHMCSNERLLQFATVHTKTTIYLPMALVNLSPTQEKHISLVLWFLMMCYLFLHSLTTFILLLSSLNLLTLNSLSFQLIVCYRT</sequence>
<evidence type="ECO:0000313" key="4">
    <source>
        <dbReference type="Proteomes" id="UP001318860"/>
    </source>
</evidence>
<keyword evidence="2" id="KW-0472">Membrane</keyword>
<dbReference type="PANTHER" id="PTHR34222">
    <property type="entry name" value="GAG_PRE-INTEGRS DOMAIN-CONTAINING PROTEIN"/>
    <property type="match status" value="1"/>
</dbReference>
<feature type="transmembrane region" description="Helical" evidence="2">
    <location>
        <begin position="217"/>
        <end position="239"/>
    </location>
</feature>
<keyword evidence="2" id="KW-0812">Transmembrane</keyword>
<comment type="caution">
    <text evidence="3">The sequence shown here is derived from an EMBL/GenBank/DDBJ whole genome shotgun (WGS) entry which is preliminary data.</text>
</comment>